<comment type="catalytic activity">
    <reaction evidence="7">
        <text>glycine + S-adenosyl-L-methionine = sarcosine + S-adenosyl-L-homocysteine + H(+)</text>
        <dbReference type="Rhea" id="RHEA:19937"/>
        <dbReference type="ChEBI" id="CHEBI:15378"/>
        <dbReference type="ChEBI" id="CHEBI:57305"/>
        <dbReference type="ChEBI" id="CHEBI:57433"/>
        <dbReference type="ChEBI" id="CHEBI:57856"/>
        <dbReference type="ChEBI" id="CHEBI:59789"/>
        <dbReference type="EC" id="2.1.1.20"/>
    </reaction>
    <physiologicalReaction direction="left-to-right" evidence="7">
        <dbReference type="Rhea" id="RHEA:19938"/>
    </physiologicalReaction>
</comment>
<dbReference type="InterPro" id="IPR014369">
    <property type="entry name" value="Gly/Sar_N_MeTrfase"/>
</dbReference>
<evidence type="ECO:0000256" key="1">
    <source>
        <dbReference type="ARBA" id="ARBA00011999"/>
    </source>
</evidence>
<evidence type="ECO:0000256" key="3">
    <source>
        <dbReference type="ARBA" id="ARBA00022603"/>
    </source>
</evidence>
<dbReference type="EMBL" id="WHWB01033527">
    <property type="protein sequence ID" value="KAJ7419291.1"/>
    <property type="molecule type" value="Genomic_DNA"/>
</dbReference>
<evidence type="ECO:0000256" key="5">
    <source>
        <dbReference type="ARBA" id="ARBA00022691"/>
    </source>
</evidence>
<proteinExistence type="predicted"/>
<evidence type="ECO:0000313" key="9">
    <source>
        <dbReference type="EMBL" id="KAJ7419291.1"/>
    </source>
</evidence>
<dbReference type="InterPro" id="IPR025714">
    <property type="entry name" value="Methyltranfer_dom"/>
</dbReference>
<keyword evidence="5" id="KW-0949">S-adenosyl-L-methionine</keyword>
<keyword evidence="6" id="KW-0290">Folate-binding</keyword>
<evidence type="ECO:0000313" key="10">
    <source>
        <dbReference type="Proteomes" id="UP001145742"/>
    </source>
</evidence>
<dbReference type="Gene3D" id="3.40.50.150">
    <property type="entry name" value="Vaccinia Virus protein VP39"/>
    <property type="match status" value="1"/>
</dbReference>
<evidence type="ECO:0000256" key="7">
    <source>
        <dbReference type="ARBA" id="ARBA00048261"/>
    </source>
</evidence>
<dbReference type="CDD" id="cd02440">
    <property type="entry name" value="AdoMet_MTases"/>
    <property type="match status" value="1"/>
</dbReference>
<dbReference type="SUPFAM" id="SSF53335">
    <property type="entry name" value="S-adenosyl-L-methionine-dependent methyltransferases"/>
    <property type="match status" value="1"/>
</dbReference>
<feature type="domain" description="Methyltransferase" evidence="8">
    <location>
        <begin position="60"/>
        <end position="178"/>
    </location>
</feature>
<dbReference type="PANTHER" id="PTHR16458">
    <property type="entry name" value="GLYCINE N-METHYLTRANSFERASE"/>
    <property type="match status" value="1"/>
</dbReference>
<dbReference type="EC" id="2.1.1.20" evidence="1"/>
<protein>
    <recommendedName>
        <fullName evidence="2">Glycine N-methyltransferase</fullName>
        <ecNumber evidence="1">2.1.1.20</ecNumber>
    </recommendedName>
</protein>
<accession>A0ABQ9DD68</accession>
<evidence type="ECO:0000256" key="2">
    <source>
        <dbReference type="ARBA" id="ARBA00019972"/>
    </source>
</evidence>
<dbReference type="PANTHER" id="PTHR16458:SF2">
    <property type="entry name" value="GLYCINE N-METHYLTRANSFERASE"/>
    <property type="match status" value="1"/>
</dbReference>
<evidence type="ECO:0000259" key="8">
    <source>
        <dbReference type="Pfam" id="PF13847"/>
    </source>
</evidence>
<dbReference type="Pfam" id="PF13847">
    <property type="entry name" value="Methyltransf_31"/>
    <property type="match status" value="1"/>
</dbReference>
<organism evidence="9 10">
    <name type="scientific">Willisornis vidua</name>
    <name type="common">Xingu scale-backed antbird</name>
    <dbReference type="NCBI Taxonomy" id="1566151"/>
    <lineage>
        <taxon>Eukaryota</taxon>
        <taxon>Metazoa</taxon>
        <taxon>Chordata</taxon>
        <taxon>Craniata</taxon>
        <taxon>Vertebrata</taxon>
        <taxon>Euteleostomi</taxon>
        <taxon>Archelosauria</taxon>
        <taxon>Archosauria</taxon>
        <taxon>Dinosauria</taxon>
        <taxon>Saurischia</taxon>
        <taxon>Theropoda</taxon>
        <taxon>Coelurosauria</taxon>
        <taxon>Aves</taxon>
        <taxon>Neognathae</taxon>
        <taxon>Neoaves</taxon>
        <taxon>Telluraves</taxon>
        <taxon>Australaves</taxon>
        <taxon>Passeriformes</taxon>
        <taxon>Thamnophilidae</taxon>
        <taxon>Willisornis</taxon>
    </lineage>
</organism>
<evidence type="ECO:0000256" key="6">
    <source>
        <dbReference type="ARBA" id="ARBA00022954"/>
    </source>
</evidence>
<keyword evidence="4" id="KW-0808">Transferase</keyword>
<dbReference type="InterPro" id="IPR029063">
    <property type="entry name" value="SAM-dependent_MTases_sf"/>
</dbReference>
<keyword evidence="10" id="KW-1185">Reference proteome</keyword>
<sequence>MVDSVYRTRSLGVAAEGLPDQYADGRAARVWQLYIGDTRGRTAEYRSWLLALLRQHRCRSVLDVACGTGVDSIMLLEEGFQVTSVDASDKMLKYALKERWERRKEEPFDRWVIEEANWLTLEKDLEKPGDGFDAVICLGNSFAHLPDFKGDQSDHKLALRNIASMVRPGGVLVIDHRNYDHILATGCAPPGKNIYYKSDLTKDITTSVLLVNNKAHMVTLDYTVQVPPTEVGADPELSKFRLSYYPHRLEAFTALLKGKSEPKSVQQFTYLGRIISLDGKIDKEIDNRLAKAYRAFRKLHERVWCNKHLKKSTKISVYRAIVLSALLYGSELWVIYRHHLRLLECFHQCFLHTILNIHWTDYVTNVSILEQAGVTSIEAMLMRMQLHWAGHISRMENHHLPKIVLYGELATDCYKRGAPKRRYKDSLKQHLSLGHIDSHQWSTLASSWDS</sequence>
<name>A0ABQ9DD68_9PASS</name>
<gene>
    <name evidence="9" type="primary">GNMT</name>
    <name evidence="9" type="ORF">WISP_54721</name>
</gene>
<keyword evidence="3" id="KW-0489">Methyltransferase</keyword>
<reference evidence="9" key="1">
    <citation type="submission" date="2019-10" db="EMBL/GenBank/DDBJ databases">
        <authorList>
            <person name="Soares A.E.R."/>
            <person name="Aleixo A."/>
            <person name="Schneider P."/>
            <person name="Miyaki C.Y."/>
            <person name="Schneider M.P."/>
            <person name="Mello C."/>
            <person name="Vasconcelos A.T.R."/>
        </authorList>
    </citation>
    <scope>NUCLEOTIDE SEQUENCE</scope>
    <source>
        <tissue evidence="9">Muscle</tissue>
    </source>
</reference>
<dbReference type="Gene3D" id="3.30.46.10">
    <property type="entry name" value="Glycine N-methyltransferase, chain A, domain 1"/>
    <property type="match status" value="1"/>
</dbReference>
<dbReference type="Proteomes" id="UP001145742">
    <property type="component" value="Unassembled WGS sequence"/>
</dbReference>
<dbReference type="PROSITE" id="PS51600">
    <property type="entry name" value="SAM_GNMT"/>
    <property type="match status" value="1"/>
</dbReference>
<evidence type="ECO:0000256" key="4">
    <source>
        <dbReference type="ARBA" id="ARBA00022679"/>
    </source>
</evidence>
<comment type="caution">
    <text evidence="9">The sequence shown here is derived from an EMBL/GenBank/DDBJ whole genome shotgun (WGS) entry which is preliminary data.</text>
</comment>